<dbReference type="Proteomes" id="UP000741863">
    <property type="component" value="Unassembled WGS sequence"/>
</dbReference>
<accession>A0ABS2PCR8</accession>
<sequence>MTAYEERFEKLFRMEGFLWFAFGLIVIPMLSLSGFLMMNIVIQLFLESLLFLVLSAILYIKWYRNKLLVKKVRSYIFMAIAIFFSVMFVVGVVALSFELI</sequence>
<protein>
    <submittedName>
        <fullName evidence="2">Membrane protein</fullName>
    </submittedName>
</protein>
<comment type="caution">
    <text evidence="2">The sequence shown here is derived from an EMBL/GenBank/DDBJ whole genome shotgun (WGS) entry which is preliminary data.</text>
</comment>
<proteinExistence type="predicted"/>
<evidence type="ECO:0000313" key="3">
    <source>
        <dbReference type="Proteomes" id="UP000741863"/>
    </source>
</evidence>
<feature type="transmembrane region" description="Helical" evidence="1">
    <location>
        <begin position="44"/>
        <end position="63"/>
    </location>
</feature>
<gene>
    <name evidence="2" type="ORF">JOD17_002319</name>
</gene>
<keyword evidence="1" id="KW-1133">Transmembrane helix</keyword>
<reference evidence="2 3" key="1">
    <citation type="submission" date="2021-01" db="EMBL/GenBank/DDBJ databases">
        <title>Genomic Encyclopedia of Type Strains, Phase IV (KMG-IV): sequencing the most valuable type-strain genomes for metagenomic binning, comparative biology and taxonomic classification.</title>
        <authorList>
            <person name="Goeker M."/>
        </authorList>
    </citation>
    <scope>NUCLEOTIDE SEQUENCE [LARGE SCALE GENOMIC DNA]</scope>
    <source>
        <strain evidence="2 3">DSM 25540</strain>
    </source>
</reference>
<name>A0ABS2PCR8_9BACL</name>
<evidence type="ECO:0000313" key="2">
    <source>
        <dbReference type="EMBL" id="MBM7633225.1"/>
    </source>
</evidence>
<dbReference type="EMBL" id="JAFBEC010000006">
    <property type="protein sequence ID" value="MBM7633225.1"/>
    <property type="molecule type" value="Genomic_DNA"/>
</dbReference>
<organism evidence="2 3">
    <name type="scientific">Geomicrobium sediminis</name>
    <dbReference type="NCBI Taxonomy" id="1347788"/>
    <lineage>
        <taxon>Bacteria</taxon>
        <taxon>Bacillati</taxon>
        <taxon>Bacillota</taxon>
        <taxon>Bacilli</taxon>
        <taxon>Bacillales</taxon>
        <taxon>Geomicrobium</taxon>
    </lineage>
</organism>
<feature type="transmembrane region" description="Helical" evidence="1">
    <location>
        <begin position="75"/>
        <end position="97"/>
    </location>
</feature>
<keyword evidence="1" id="KW-0812">Transmembrane</keyword>
<keyword evidence="3" id="KW-1185">Reference proteome</keyword>
<evidence type="ECO:0000256" key="1">
    <source>
        <dbReference type="SAM" id="Phobius"/>
    </source>
</evidence>
<feature type="transmembrane region" description="Helical" evidence="1">
    <location>
        <begin position="17"/>
        <end position="38"/>
    </location>
</feature>
<keyword evidence="1" id="KW-0472">Membrane</keyword>